<feature type="region of interest" description="Disordered" evidence="1">
    <location>
        <begin position="1"/>
        <end position="43"/>
    </location>
</feature>
<evidence type="ECO:0000256" key="1">
    <source>
        <dbReference type="SAM" id="MobiDB-lite"/>
    </source>
</evidence>
<protein>
    <submittedName>
        <fullName evidence="2">Uncharacterized protein</fullName>
    </submittedName>
</protein>
<dbReference type="AlphaFoldDB" id="A0AAD6HXR3"/>
<dbReference type="Proteomes" id="UP001215712">
    <property type="component" value="Unassembled WGS sequence"/>
</dbReference>
<comment type="caution">
    <text evidence="2">The sequence shown here is derived from an EMBL/GenBank/DDBJ whole genome shotgun (WGS) entry which is preliminary data.</text>
</comment>
<keyword evidence="3" id="KW-1185">Reference proteome</keyword>
<name>A0AAD6HXR3_9EURO</name>
<reference evidence="2" key="1">
    <citation type="journal article" date="2023" name="IMA Fungus">
        <title>Comparative genomic study of the Penicillium genus elucidates a diverse pangenome and 15 lateral gene transfer events.</title>
        <authorList>
            <person name="Petersen C."/>
            <person name="Sorensen T."/>
            <person name="Nielsen M.R."/>
            <person name="Sondergaard T.E."/>
            <person name="Sorensen J.L."/>
            <person name="Fitzpatrick D.A."/>
            <person name="Frisvad J.C."/>
            <person name="Nielsen K.L."/>
        </authorList>
    </citation>
    <scope>NUCLEOTIDE SEQUENCE</scope>
    <source>
        <strain evidence="2">IBT 17514</strain>
    </source>
</reference>
<sequence length="119" mass="13110">MSPSDFVLQSSENLNGQEVTSLGNKNRFISPEREPSDHTSVSQLQTYPELGSAALANHNMELIFRALPRPLATYATLAKMWNGQCTGAEEIVRSTILAELDLIVYSPEDLDESMLLAVL</sequence>
<evidence type="ECO:0000313" key="2">
    <source>
        <dbReference type="EMBL" id="KAJ5741006.1"/>
    </source>
</evidence>
<reference evidence="2" key="2">
    <citation type="submission" date="2023-01" db="EMBL/GenBank/DDBJ databases">
        <authorList>
            <person name="Petersen C."/>
        </authorList>
    </citation>
    <scope>NUCLEOTIDE SEQUENCE</scope>
    <source>
        <strain evidence="2">IBT 17514</strain>
    </source>
</reference>
<organism evidence="2 3">
    <name type="scientific">Penicillium malachiteum</name>
    <dbReference type="NCBI Taxonomy" id="1324776"/>
    <lineage>
        <taxon>Eukaryota</taxon>
        <taxon>Fungi</taxon>
        <taxon>Dikarya</taxon>
        <taxon>Ascomycota</taxon>
        <taxon>Pezizomycotina</taxon>
        <taxon>Eurotiomycetes</taxon>
        <taxon>Eurotiomycetidae</taxon>
        <taxon>Eurotiales</taxon>
        <taxon>Aspergillaceae</taxon>
        <taxon>Penicillium</taxon>
    </lineage>
</organism>
<accession>A0AAD6HXR3</accession>
<dbReference type="EMBL" id="JAQJAN010000001">
    <property type="protein sequence ID" value="KAJ5741006.1"/>
    <property type="molecule type" value="Genomic_DNA"/>
</dbReference>
<feature type="compositionally biased region" description="Polar residues" evidence="1">
    <location>
        <begin position="1"/>
        <end position="24"/>
    </location>
</feature>
<gene>
    <name evidence="2" type="ORF">N7493_000878</name>
</gene>
<proteinExistence type="predicted"/>
<evidence type="ECO:0000313" key="3">
    <source>
        <dbReference type="Proteomes" id="UP001215712"/>
    </source>
</evidence>